<keyword evidence="4" id="KW-1185">Reference proteome</keyword>
<organism evidence="3 4">
    <name type="scientific">Catenulispora subtropica</name>
    <dbReference type="NCBI Taxonomy" id="450798"/>
    <lineage>
        <taxon>Bacteria</taxon>
        <taxon>Bacillati</taxon>
        <taxon>Actinomycetota</taxon>
        <taxon>Actinomycetes</taxon>
        <taxon>Catenulisporales</taxon>
        <taxon>Catenulisporaceae</taxon>
        <taxon>Catenulispora</taxon>
    </lineage>
</organism>
<dbReference type="EMBL" id="BAAAQM010000056">
    <property type="protein sequence ID" value="GAA1995944.1"/>
    <property type="molecule type" value="Genomic_DNA"/>
</dbReference>
<keyword evidence="2" id="KW-1133">Transmembrane helix</keyword>
<keyword evidence="2" id="KW-0812">Transmembrane</keyword>
<sequence length="80" mass="7990">MGDMSDEQNTTEARSAAADSTRPQAGGDGRDGRDDLVDTVIGLAVLGLGAAVMAGGMSLGGVLRGLTRGTPPRTPPIGPR</sequence>
<name>A0ABN2T0T2_9ACTN</name>
<protein>
    <submittedName>
        <fullName evidence="3">Uncharacterized protein</fullName>
    </submittedName>
</protein>
<evidence type="ECO:0000256" key="2">
    <source>
        <dbReference type="SAM" id="Phobius"/>
    </source>
</evidence>
<evidence type="ECO:0000256" key="1">
    <source>
        <dbReference type="SAM" id="MobiDB-lite"/>
    </source>
</evidence>
<proteinExistence type="predicted"/>
<evidence type="ECO:0000313" key="3">
    <source>
        <dbReference type="EMBL" id="GAA1995944.1"/>
    </source>
</evidence>
<gene>
    <name evidence="3" type="ORF">GCM10009838_71070</name>
</gene>
<evidence type="ECO:0000313" key="4">
    <source>
        <dbReference type="Proteomes" id="UP001499854"/>
    </source>
</evidence>
<dbReference type="Proteomes" id="UP001499854">
    <property type="component" value="Unassembled WGS sequence"/>
</dbReference>
<comment type="caution">
    <text evidence="3">The sequence shown here is derived from an EMBL/GenBank/DDBJ whole genome shotgun (WGS) entry which is preliminary data.</text>
</comment>
<feature type="transmembrane region" description="Helical" evidence="2">
    <location>
        <begin position="40"/>
        <end position="63"/>
    </location>
</feature>
<accession>A0ABN2T0T2</accession>
<reference evidence="3 4" key="1">
    <citation type="journal article" date="2019" name="Int. J. Syst. Evol. Microbiol.">
        <title>The Global Catalogue of Microorganisms (GCM) 10K type strain sequencing project: providing services to taxonomists for standard genome sequencing and annotation.</title>
        <authorList>
            <consortium name="The Broad Institute Genomics Platform"/>
            <consortium name="The Broad Institute Genome Sequencing Center for Infectious Disease"/>
            <person name="Wu L."/>
            <person name="Ma J."/>
        </authorList>
    </citation>
    <scope>NUCLEOTIDE SEQUENCE [LARGE SCALE GENOMIC DNA]</scope>
    <source>
        <strain evidence="3 4">JCM 16013</strain>
    </source>
</reference>
<keyword evidence="2" id="KW-0472">Membrane</keyword>
<feature type="region of interest" description="Disordered" evidence="1">
    <location>
        <begin position="1"/>
        <end position="35"/>
    </location>
</feature>